<evidence type="ECO:0000259" key="1">
    <source>
        <dbReference type="Pfam" id="PF24626"/>
    </source>
</evidence>
<comment type="caution">
    <text evidence="2">The sequence shown here is derived from an EMBL/GenBank/DDBJ whole genome shotgun (WGS) entry which is preliminary data.</text>
</comment>
<accession>A0A540M8V6</accession>
<reference evidence="2 3" key="1">
    <citation type="journal article" date="2019" name="G3 (Bethesda)">
        <title>Sequencing of a Wild Apple (Malus baccata) Genome Unravels the Differences Between Cultivated and Wild Apple Species Regarding Disease Resistance and Cold Tolerance.</title>
        <authorList>
            <person name="Chen X."/>
        </authorList>
    </citation>
    <scope>NUCLEOTIDE SEQUENCE [LARGE SCALE GENOMIC DNA]</scope>
    <source>
        <strain evidence="3">cv. Shandingzi</strain>
        <tissue evidence="2">Leaves</tissue>
    </source>
</reference>
<evidence type="ECO:0000313" key="3">
    <source>
        <dbReference type="Proteomes" id="UP000315295"/>
    </source>
</evidence>
<proteinExistence type="predicted"/>
<dbReference type="AlphaFoldDB" id="A0A540M8V6"/>
<evidence type="ECO:0000313" key="2">
    <source>
        <dbReference type="EMBL" id="TQD95146.1"/>
    </source>
</evidence>
<gene>
    <name evidence="2" type="ORF">C1H46_019233</name>
</gene>
<keyword evidence="3" id="KW-1185">Reference proteome</keyword>
<name>A0A540M8V6_MALBA</name>
<dbReference type="Pfam" id="PF24626">
    <property type="entry name" value="SH3_Tf2-1"/>
    <property type="match status" value="1"/>
</dbReference>
<dbReference type="PANTHER" id="PTHR35046">
    <property type="entry name" value="ZINC KNUCKLE (CCHC-TYPE) FAMILY PROTEIN"/>
    <property type="match status" value="1"/>
</dbReference>
<dbReference type="InterPro" id="IPR056924">
    <property type="entry name" value="SH3_Tf2-1"/>
</dbReference>
<protein>
    <recommendedName>
        <fullName evidence="1">Tf2-1-like SH3-like domain-containing protein</fullName>
    </recommendedName>
</protein>
<feature type="domain" description="Tf2-1-like SH3-like" evidence="1">
    <location>
        <begin position="66"/>
        <end position="125"/>
    </location>
</feature>
<dbReference type="EMBL" id="VIEB01000324">
    <property type="protein sequence ID" value="TQD95146.1"/>
    <property type="molecule type" value="Genomic_DNA"/>
</dbReference>
<organism evidence="2 3">
    <name type="scientific">Malus baccata</name>
    <name type="common">Siberian crab apple</name>
    <name type="synonym">Pyrus baccata</name>
    <dbReference type="NCBI Taxonomy" id="106549"/>
    <lineage>
        <taxon>Eukaryota</taxon>
        <taxon>Viridiplantae</taxon>
        <taxon>Streptophyta</taxon>
        <taxon>Embryophyta</taxon>
        <taxon>Tracheophyta</taxon>
        <taxon>Spermatophyta</taxon>
        <taxon>Magnoliopsida</taxon>
        <taxon>eudicotyledons</taxon>
        <taxon>Gunneridae</taxon>
        <taxon>Pentapetalae</taxon>
        <taxon>rosids</taxon>
        <taxon>fabids</taxon>
        <taxon>Rosales</taxon>
        <taxon>Rosaceae</taxon>
        <taxon>Amygdaloideae</taxon>
        <taxon>Maleae</taxon>
        <taxon>Malus</taxon>
    </lineage>
</organism>
<sequence>MYATIPKHVVGLIKLPKGPSVSVAAEKMAESIQAIKAKVCERLAYTNAKFKVAIDQHRRSHVFQVGDAVMVFLRKERFPVGTYSKVKPHKYGPYKILQKINDNAYVVDLPSFMSISPTFNVADLFEF</sequence>
<dbReference type="Proteomes" id="UP000315295">
    <property type="component" value="Unassembled WGS sequence"/>
</dbReference>
<dbReference type="PANTHER" id="PTHR35046:SF26">
    <property type="entry name" value="RNA-DIRECTED DNA POLYMERASE"/>
    <property type="match status" value="1"/>
</dbReference>